<gene>
    <name evidence="2" type="ORF">DVZ84_37625</name>
</gene>
<accession>A0A369UTA4</accession>
<dbReference type="AlphaFoldDB" id="A0A369UTA4"/>
<protein>
    <recommendedName>
        <fullName evidence="4">Transposase</fullName>
    </recommendedName>
</protein>
<comment type="caution">
    <text evidence="2">The sequence shown here is derived from an EMBL/GenBank/DDBJ whole genome shotgun (WGS) entry which is preliminary data.</text>
</comment>
<name>A0A369UTA4_9ACTN</name>
<evidence type="ECO:0000313" key="3">
    <source>
        <dbReference type="Proteomes" id="UP000253742"/>
    </source>
</evidence>
<proteinExistence type="predicted"/>
<dbReference type="Proteomes" id="UP000253742">
    <property type="component" value="Unassembled WGS sequence"/>
</dbReference>
<sequence>MATTRYSSTDKIAHLLRWAAGWKGDTRGESAWSYSLRLGRSHALLNGWMNDAKLMSTLNPAERELIHSARRASRTSRERSTVGGAGRRTRVP</sequence>
<organism evidence="2 3">
    <name type="scientific">Streptomyces parvulus</name>
    <dbReference type="NCBI Taxonomy" id="146923"/>
    <lineage>
        <taxon>Bacteria</taxon>
        <taxon>Bacillati</taxon>
        <taxon>Actinomycetota</taxon>
        <taxon>Actinomycetes</taxon>
        <taxon>Kitasatosporales</taxon>
        <taxon>Streptomycetaceae</taxon>
        <taxon>Streptomyces</taxon>
    </lineage>
</organism>
<feature type="region of interest" description="Disordered" evidence="1">
    <location>
        <begin position="68"/>
        <end position="92"/>
    </location>
</feature>
<evidence type="ECO:0000256" key="1">
    <source>
        <dbReference type="SAM" id="MobiDB-lite"/>
    </source>
</evidence>
<reference evidence="2 3" key="1">
    <citation type="submission" date="2018-07" db="EMBL/GenBank/DDBJ databases">
        <title>Genome guided investigation of antibiotics producing actinomycetales strain isolated from a Macau mangrove ecosystem.</title>
        <authorList>
            <person name="Hu D."/>
        </authorList>
    </citation>
    <scope>NUCLEOTIDE SEQUENCE [LARGE SCALE GENOMIC DNA]</scope>
    <source>
        <strain evidence="2 3">2297</strain>
    </source>
</reference>
<evidence type="ECO:0008006" key="4">
    <source>
        <dbReference type="Google" id="ProtNLM"/>
    </source>
</evidence>
<dbReference type="EMBL" id="QQBH01000056">
    <property type="protein sequence ID" value="RDD83984.1"/>
    <property type="molecule type" value="Genomic_DNA"/>
</dbReference>
<evidence type="ECO:0000313" key="2">
    <source>
        <dbReference type="EMBL" id="RDD83984.1"/>
    </source>
</evidence>